<feature type="coiled-coil region" evidence="5">
    <location>
        <begin position="133"/>
        <end position="200"/>
    </location>
</feature>
<dbReference type="GO" id="GO:1902201">
    <property type="term" value="P:negative regulation of bacterial-type flagellum-dependent cell motility"/>
    <property type="evidence" value="ECO:0007669"/>
    <property type="project" value="TreeGrafter"/>
</dbReference>
<keyword evidence="5" id="KW-0175">Coiled coil</keyword>
<dbReference type="Proteomes" id="UP000239917">
    <property type="component" value="Unassembled WGS sequence"/>
</dbReference>
<dbReference type="SMART" id="SM00267">
    <property type="entry name" value="GGDEF"/>
    <property type="match status" value="1"/>
</dbReference>
<comment type="cofactor">
    <cofactor evidence="1">
        <name>Mg(2+)</name>
        <dbReference type="ChEBI" id="CHEBI:18420"/>
    </cofactor>
</comment>
<protein>
    <recommendedName>
        <fullName evidence="2">diguanylate cyclase</fullName>
        <ecNumber evidence="2">2.7.7.65</ecNumber>
    </recommendedName>
</protein>
<dbReference type="PROSITE" id="PS50887">
    <property type="entry name" value="GGDEF"/>
    <property type="match status" value="1"/>
</dbReference>
<feature type="domain" description="PAC" evidence="6">
    <location>
        <begin position="89"/>
        <end position="142"/>
    </location>
</feature>
<dbReference type="RefSeq" id="WP_104322453.1">
    <property type="nucleotide sequence ID" value="NZ_PSSX01000013.1"/>
</dbReference>
<dbReference type="Pfam" id="PF08448">
    <property type="entry name" value="PAS_4"/>
    <property type="match status" value="1"/>
</dbReference>
<evidence type="ECO:0000313" key="9">
    <source>
        <dbReference type="Proteomes" id="UP000239917"/>
    </source>
</evidence>
<keyword evidence="3" id="KW-0418">Kinase</keyword>
<dbReference type="NCBIfam" id="TIGR00254">
    <property type="entry name" value="GGDEF"/>
    <property type="match status" value="1"/>
</dbReference>
<dbReference type="PANTHER" id="PTHR45138:SF9">
    <property type="entry name" value="DIGUANYLATE CYCLASE DGCM-RELATED"/>
    <property type="match status" value="1"/>
</dbReference>
<proteinExistence type="predicted"/>
<dbReference type="InterPro" id="IPR000700">
    <property type="entry name" value="PAS-assoc_C"/>
</dbReference>
<dbReference type="Gene3D" id="3.30.70.270">
    <property type="match status" value="1"/>
</dbReference>
<accession>A0A2S5Z7S9</accession>
<dbReference type="GO" id="GO:0052621">
    <property type="term" value="F:diguanylate cyclase activity"/>
    <property type="evidence" value="ECO:0007669"/>
    <property type="project" value="UniProtKB-EC"/>
</dbReference>
<feature type="domain" description="GGDEF" evidence="7">
    <location>
        <begin position="195"/>
        <end position="327"/>
    </location>
</feature>
<comment type="catalytic activity">
    <reaction evidence="4">
        <text>2 GTP = 3',3'-c-di-GMP + 2 diphosphate</text>
        <dbReference type="Rhea" id="RHEA:24898"/>
        <dbReference type="ChEBI" id="CHEBI:33019"/>
        <dbReference type="ChEBI" id="CHEBI:37565"/>
        <dbReference type="ChEBI" id="CHEBI:58805"/>
        <dbReference type="EC" id="2.7.7.65"/>
    </reaction>
</comment>
<evidence type="ECO:0000256" key="3">
    <source>
        <dbReference type="ARBA" id="ARBA00022777"/>
    </source>
</evidence>
<dbReference type="SUPFAM" id="SSF55073">
    <property type="entry name" value="Nucleotide cyclase"/>
    <property type="match status" value="1"/>
</dbReference>
<dbReference type="InterPro" id="IPR035965">
    <property type="entry name" value="PAS-like_dom_sf"/>
</dbReference>
<dbReference type="GO" id="GO:0005886">
    <property type="term" value="C:plasma membrane"/>
    <property type="evidence" value="ECO:0007669"/>
    <property type="project" value="TreeGrafter"/>
</dbReference>
<dbReference type="CDD" id="cd01949">
    <property type="entry name" value="GGDEF"/>
    <property type="match status" value="1"/>
</dbReference>
<dbReference type="GO" id="GO:0043709">
    <property type="term" value="P:cell adhesion involved in single-species biofilm formation"/>
    <property type="evidence" value="ECO:0007669"/>
    <property type="project" value="TreeGrafter"/>
</dbReference>
<keyword evidence="9" id="KW-1185">Reference proteome</keyword>
<reference evidence="8 9" key="1">
    <citation type="submission" date="2018-01" db="EMBL/GenBank/DDBJ databases">
        <title>Complete genome sequences of the type strains of Marinobacter flavimaris and Marinobacter maroccanus.</title>
        <authorList>
            <person name="Palau M."/>
            <person name="Boujida N."/>
            <person name="Manresa A."/>
            <person name="Minana-Galbis D."/>
        </authorList>
    </citation>
    <scope>NUCLEOTIDE SEQUENCE [LARGE SCALE GENOMIC DNA]</scope>
    <source>
        <strain evidence="8 9">N4</strain>
    </source>
</reference>
<dbReference type="Gene3D" id="3.30.450.20">
    <property type="entry name" value="PAS domain"/>
    <property type="match status" value="1"/>
</dbReference>
<dbReference type="InterPro" id="IPR013656">
    <property type="entry name" value="PAS_4"/>
</dbReference>
<dbReference type="AlphaFoldDB" id="A0A2S5Z7S9"/>
<evidence type="ECO:0000256" key="5">
    <source>
        <dbReference type="SAM" id="Coils"/>
    </source>
</evidence>
<dbReference type="GO" id="GO:0016301">
    <property type="term" value="F:kinase activity"/>
    <property type="evidence" value="ECO:0007669"/>
    <property type="project" value="UniProtKB-KW"/>
</dbReference>
<dbReference type="NCBIfam" id="TIGR00229">
    <property type="entry name" value="sensory_box"/>
    <property type="match status" value="1"/>
</dbReference>
<dbReference type="SUPFAM" id="SSF55785">
    <property type="entry name" value="PYP-like sensor domain (PAS domain)"/>
    <property type="match status" value="1"/>
</dbReference>
<evidence type="ECO:0000259" key="7">
    <source>
        <dbReference type="PROSITE" id="PS50887"/>
    </source>
</evidence>
<evidence type="ECO:0000256" key="4">
    <source>
        <dbReference type="ARBA" id="ARBA00034247"/>
    </source>
</evidence>
<organism evidence="8 9">
    <name type="scientific">Marinobacter maroccanus</name>
    <dbReference type="NCBI Taxonomy" id="2055143"/>
    <lineage>
        <taxon>Bacteria</taxon>
        <taxon>Pseudomonadati</taxon>
        <taxon>Pseudomonadota</taxon>
        <taxon>Gammaproteobacteria</taxon>
        <taxon>Pseudomonadales</taxon>
        <taxon>Marinobacteraceae</taxon>
        <taxon>Marinobacter</taxon>
    </lineage>
</organism>
<evidence type="ECO:0000256" key="2">
    <source>
        <dbReference type="ARBA" id="ARBA00012528"/>
    </source>
</evidence>
<sequence length="327" mass="36955">MTSALNDIEPADIHLLTGMLDTMTDHVFLLRIEAGRYRLVYCNQAMERFMNQSDTLLCGLFLDDIVSDSVLYGKIAGNYQRAIAAGHVICYEESTEGFDSAPVTIFETSVSPLRGRDGSSVYICGISRDITARRDAETALQKTNEKLAQQLAENHRLHEKLHEEAMRDPLTNLFNRRYFLESLSRELNRAQREQHSVTLMMLDIDYFKSLNDEYGHAVGDQVLIEFSQRLLEGMRKADVVCRWGGEEFLIMMPGLSQEDAYKRMIQWREANSPMVFRVADQSVSIRFSSGLATAPENGASSDELINATDRALYLAKAAGRDQVQLFG</sequence>
<dbReference type="InterPro" id="IPR000014">
    <property type="entry name" value="PAS"/>
</dbReference>
<dbReference type="InterPro" id="IPR050469">
    <property type="entry name" value="Diguanylate_Cyclase"/>
</dbReference>
<dbReference type="FunFam" id="3.30.70.270:FF:000001">
    <property type="entry name" value="Diguanylate cyclase domain protein"/>
    <property type="match status" value="1"/>
</dbReference>
<dbReference type="PANTHER" id="PTHR45138">
    <property type="entry name" value="REGULATORY COMPONENTS OF SENSORY TRANSDUCTION SYSTEM"/>
    <property type="match status" value="1"/>
</dbReference>
<dbReference type="EMBL" id="PSSX01000013">
    <property type="protein sequence ID" value="PPI83459.1"/>
    <property type="molecule type" value="Genomic_DNA"/>
</dbReference>
<comment type="caution">
    <text evidence="8">The sequence shown here is derived from an EMBL/GenBank/DDBJ whole genome shotgun (WGS) entry which is preliminary data.</text>
</comment>
<keyword evidence="3" id="KW-0808">Transferase</keyword>
<dbReference type="InterPro" id="IPR000160">
    <property type="entry name" value="GGDEF_dom"/>
</dbReference>
<dbReference type="InterPro" id="IPR029787">
    <property type="entry name" value="Nucleotide_cyclase"/>
</dbReference>
<name>A0A2S5Z7S9_9GAMM</name>
<dbReference type="InterPro" id="IPR043128">
    <property type="entry name" value="Rev_trsase/Diguanyl_cyclase"/>
</dbReference>
<gene>
    <name evidence="8" type="ORF">KEHDKFFH_13895</name>
</gene>
<dbReference type="Pfam" id="PF00990">
    <property type="entry name" value="GGDEF"/>
    <property type="match status" value="1"/>
</dbReference>
<evidence type="ECO:0000313" key="8">
    <source>
        <dbReference type="EMBL" id="PPI83459.1"/>
    </source>
</evidence>
<dbReference type="EC" id="2.7.7.65" evidence="2"/>
<evidence type="ECO:0000256" key="1">
    <source>
        <dbReference type="ARBA" id="ARBA00001946"/>
    </source>
</evidence>
<dbReference type="PROSITE" id="PS50113">
    <property type="entry name" value="PAC"/>
    <property type="match status" value="1"/>
</dbReference>
<dbReference type="OrthoDB" id="9812260at2"/>
<evidence type="ECO:0000259" key="6">
    <source>
        <dbReference type="PROSITE" id="PS50113"/>
    </source>
</evidence>